<comment type="similarity">
    <text evidence="2">Belongs to the ALAD family.</text>
</comment>
<dbReference type="GO" id="GO:0046872">
    <property type="term" value="F:metal ion binding"/>
    <property type="evidence" value="ECO:0007669"/>
    <property type="project" value="InterPro"/>
</dbReference>
<comment type="pathway">
    <text evidence="1">Porphyrin-containing compound metabolism; protoporphyrin-IX biosynthesis; coproporphyrinogen-III from 5-aminolevulinate: step 1/4.</text>
</comment>
<evidence type="ECO:0000256" key="9">
    <source>
        <dbReference type="ARBA" id="ARBA00047651"/>
    </source>
</evidence>
<gene>
    <name evidence="10" type="ORF">AVDCRST_MAG88-4749</name>
</gene>
<comment type="catalytic activity">
    <reaction evidence="9">
        <text>2 5-aminolevulinate = porphobilinogen + 2 H2O + H(+)</text>
        <dbReference type="Rhea" id="RHEA:24064"/>
        <dbReference type="ChEBI" id="CHEBI:15377"/>
        <dbReference type="ChEBI" id="CHEBI:15378"/>
        <dbReference type="ChEBI" id="CHEBI:58126"/>
        <dbReference type="ChEBI" id="CHEBI:356416"/>
        <dbReference type="EC" id="4.2.1.24"/>
    </reaction>
</comment>
<proteinExistence type="inferred from homology"/>
<dbReference type="EC" id="4.2.1.24" evidence="3"/>
<dbReference type="UniPathway" id="UPA00251">
    <property type="reaction ID" value="UER00318"/>
</dbReference>
<evidence type="ECO:0000256" key="2">
    <source>
        <dbReference type="ARBA" id="ARBA00008055"/>
    </source>
</evidence>
<sequence length="59" mass="6778">MENRIIHRPRRLRASEALRGMVRETTLAPDDFIYPLFVAHGRDLRRPIASMPGVSHLSP</sequence>
<dbReference type="GO" id="GO:0006782">
    <property type="term" value="P:protoporphyrinogen IX biosynthetic process"/>
    <property type="evidence" value="ECO:0007669"/>
    <property type="project" value="UniProtKB-UniPathway"/>
</dbReference>
<dbReference type="InterPro" id="IPR013785">
    <property type="entry name" value="Aldolase_TIM"/>
</dbReference>
<dbReference type="GO" id="GO:0004655">
    <property type="term" value="F:porphobilinogen synthase activity"/>
    <property type="evidence" value="ECO:0007669"/>
    <property type="project" value="UniProtKB-EC"/>
</dbReference>
<dbReference type="InterPro" id="IPR001731">
    <property type="entry name" value="ALAD"/>
</dbReference>
<evidence type="ECO:0000256" key="1">
    <source>
        <dbReference type="ARBA" id="ARBA00004694"/>
    </source>
</evidence>
<dbReference type="EMBL" id="CADCWM010001239">
    <property type="protein sequence ID" value="CAA9590171.1"/>
    <property type="molecule type" value="Genomic_DNA"/>
</dbReference>
<dbReference type="AlphaFoldDB" id="A0A6J4VYI4"/>
<feature type="non-terminal residue" evidence="10">
    <location>
        <position position="59"/>
    </location>
</feature>
<evidence type="ECO:0000256" key="6">
    <source>
        <dbReference type="ARBA" id="ARBA00023239"/>
    </source>
</evidence>
<dbReference type="Gene3D" id="3.20.20.70">
    <property type="entry name" value="Aldolase class I"/>
    <property type="match status" value="1"/>
</dbReference>
<accession>A0A6J4VYI4</accession>
<protein>
    <recommendedName>
        <fullName evidence="4">Delta-aminolevulinic acid dehydratase</fullName>
        <ecNumber evidence="3">4.2.1.24</ecNumber>
    </recommendedName>
    <alternativeName>
        <fullName evidence="8">Porphobilinogen synthase</fullName>
    </alternativeName>
</protein>
<evidence type="ECO:0000256" key="4">
    <source>
        <dbReference type="ARBA" id="ARBA00020771"/>
    </source>
</evidence>
<organism evidence="10">
    <name type="scientific">uncultured Thermomicrobiales bacterium</name>
    <dbReference type="NCBI Taxonomy" id="1645740"/>
    <lineage>
        <taxon>Bacteria</taxon>
        <taxon>Pseudomonadati</taxon>
        <taxon>Thermomicrobiota</taxon>
        <taxon>Thermomicrobia</taxon>
        <taxon>Thermomicrobiales</taxon>
        <taxon>environmental samples</taxon>
    </lineage>
</organism>
<evidence type="ECO:0000256" key="7">
    <source>
        <dbReference type="ARBA" id="ARBA00023244"/>
    </source>
</evidence>
<keyword evidence="5" id="KW-0350">Heme biosynthesis</keyword>
<evidence type="ECO:0000256" key="5">
    <source>
        <dbReference type="ARBA" id="ARBA00023133"/>
    </source>
</evidence>
<evidence type="ECO:0000256" key="8">
    <source>
        <dbReference type="ARBA" id="ARBA00032837"/>
    </source>
</evidence>
<dbReference type="Pfam" id="PF00490">
    <property type="entry name" value="ALAD"/>
    <property type="match status" value="1"/>
</dbReference>
<name>A0A6J4VYI4_9BACT</name>
<dbReference type="SUPFAM" id="SSF51569">
    <property type="entry name" value="Aldolase"/>
    <property type="match status" value="1"/>
</dbReference>
<keyword evidence="6 10" id="KW-0456">Lyase</keyword>
<evidence type="ECO:0000256" key="3">
    <source>
        <dbReference type="ARBA" id="ARBA00012053"/>
    </source>
</evidence>
<reference evidence="10" key="1">
    <citation type="submission" date="2020-02" db="EMBL/GenBank/DDBJ databases">
        <authorList>
            <person name="Meier V. D."/>
        </authorList>
    </citation>
    <scope>NUCLEOTIDE SEQUENCE</scope>
    <source>
        <strain evidence="10">AVDCRST_MAG88</strain>
    </source>
</reference>
<evidence type="ECO:0000313" key="10">
    <source>
        <dbReference type="EMBL" id="CAA9590171.1"/>
    </source>
</evidence>
<keyword evidence="7" id="KW-0627">Porphyrin biosynthesis</keyword>